<protein>
    <submittedName>
        <fullName evidence="2">Uncharacterized protein</fullName>
    </submittedName>
</protein>
<proteinExistence type="predicted"/>
<reference evidence="2 3" key="1">
    <citation type="journal article" date="2021" name="MBio">
        <title>Poor Competitiveness of Bradyrhizobium in Pigeon Pea Root Colonization in Indian Soils.</title>
        <authorList>
            <person name="Chalasani D."/>
            <person name="Basu A."/>
            <person name="Pullabhotla S.V.S.R.N."/>
            <person name="Jorrin B."/>
            <person name="Neal A.L."/>
            <person name="Poole P.S."/>
            <person name="Podile A.R."/>
            <person name="Tkacz A."/>
        </authorList>
    </citation>
    <scope>NUCLEOTIDE SEQUENCE [LARGE SCALE GENOMIC DNA]</scope>
    <source>
        <strain evidence="2 3">HU14</strain>
    </source>
</reference>
<dbReference type="Pfam" id="PF20218">
    <property type="entry name" value="DUF6578"/>
    <property type="match status" value="1"/>
</dbReference>
<dbReference type="RefSeq" id="WP_220299430.1">
    <property type="nucleotide sequence ID" value="NZ_JAEUAW010000002.1"/>
</dbReference>
<keyword evidence="3" id="KW-1185">Reference proteome</keyword>
<name>A0ABS7HIQ4_9MICO</name>
<accession>A0ABS7HIQ4</accession>
<comment type="caution">
    <text evidence="2">The sequence shown here is derived from an EMBL/GenBank/DDBJ whole genome shotgun (WGS) entry which is preliminary data.</text>
</comment>
<dbReference type="Proteomes" id="UP001196843">
    <property type="component" value="Unassembled WGS sequence"/>
</dbReference>
<gene>
    <name evidence="2" type="ORF">JNB62_03220</name>
</gene>
<evidence type="ECO:0000256" key="1">
    <source>
        <dbReference type="SAM" id="MobiDB-lite"/>
    </source>
</evidence>
<evidence type="ECO:0000313" key="3">
    <source>
        <dbReference type="Proteomes" id="UP001196843"/>
    </source>
</evidence>
<organism evidence="2 3">
    <name type="scientific">Microbacterium jejuense</name>
    <dbReference type="NCBI Taxonomy" id="1263637"/>
    <lineage>
        <taxon>Bacteria</taxon>
        <taxon>Bacillati</taxon>
        <taxon>Actinomycetota</taxon>
        <taxon>Actinomycetes</taxon>
        <taxon>Micrococcales</taxon>
        <taxon>Microbacteriaceae</taxon>
        <taxon>Microbacterium</taxon>
    </lineage>
</organism>
<feature type="region of interest" description="Disordered" evidence="1">
    <location>
        <begin position="149"/>
        <end position="183"/>
    </location>
</feature>
<dbReference type="InterPro" id="IPR046485">
    <property type="entry name" value="DUF6578"/>
</dbReference>
<sequence>MTRVWLTEWEWACCGDPFAVGDDVDLGIAARTPGEALAELLGPALAATVDAVESHHEEEFPDRVRGRVVAVHGVTQEVIERRTLRRPGHGAPLTADMPAEGEEWPMTGQDMGNGLFVGTRPTRYVVEIVPVPDSAELAPARGVRLDVASGPALESTAQPGDDAPGDRRSRAFAGWLVDVEEPA</sequence>
<dbReference type="EMBL" id="JAEUAW010000002">
    <property type="protein sequence ID" value="MBW9092688.1"/>
    <property type="molecule type" value="Genomic_DNA"/>
</dbReference>
<evidence type="ECO:0000313" key="2">
    <source>
        <dbReference type="EMBL" id="MBW9092688.1"/>
    </source>
</evidence>